<comment type="catalytic activity">
    <reaction evidence="10">
        <text>L-cysteine + L-glutamate + ATP = gamma-L-glutamyl-L-cysteine + ADP + phosphate + H(+)</text>
        <dbReference type="Rhea" id="RHEA:13285"/>
        <dbReference type="ChEBI" id="CHEBI:15378"/>
        <dbReference type="ChEBI" id="CHEBI:29985"/>
        <dbReference type="ChEBI" id="CHEBI:30616"/>
        <dbReference type="ChEBI" id="CHEBI:35235"/>
        <dbReference type="ChEBI" id="CHEBI:43474"/>
        <dbReference type="ChEBI" id="CHEBI:58173"/>
        <dbReference type="ChEBI" id="CHEBI:456216"/>
        <dbReference type="EC" id="6.3.2.2"/>
    </reaction>
</comment>
<keyword evidence="4 10" id="KW-0436">Ligase</keyword>
<evidence type="ECO:0000256" key="8">
    <source>
        <dbReference type="ARBA" id="ARBA00030585"/>
    </source>
</evidence>
<dbReference type="PANTHER" id="PTHR11164:SF0">
    <property type="entry name" value="GLUTAMATE--CYSTEINE LIGASE CATALYTIC SUBUNIT"/>
    <property type="match status" value="1"/>
</dbReference>
<evidence type="ECO:0000313" key="13">
    <source>
        <dbReference type="WBParaSite" id="PEQ_0000408401-mRNA-1"/>
    </source>
</evidence>
<sequence length="156" mass="18245">MYSYILNHVFCFRYLCTKSDEAEFELTKFGFVTKRIEQDDSKTTEHFETIQSSNWMNMRFKPPPPDSPEIGWRVEFRPTEVQLTDFENAAYCCFVVLLTRVIISFQLTFLIPISMVTENMKRSQRRNAFAACRTPSAEVVEMTVNEIINGSLLRLC</sequence>
<evidence type="ECO:0000256" key="4">
    <source>
        <dbReference type="ARBA" id="ARBA00022598"/>
    </source>
</evidence>
<dbReference type="Proteomes" id="UP000887564">
    <property type="component" value="Unplaced"/>
</dbReference>
<dbReference type="PANTHER" id="PTHR11164">
    <property type="entry name" value="GLUTAMATE CYSTEINE LIGASE"/>
    <property type="match status" value="1"/>
</dbReference>
<feature type="transmembrane region" description="Helical" evidence="11">
    <location>
        <begin position="88"/>
        <end position="116"/>
    </location>
</feature>
<protein>
    <recommendedName>
        <fullName evidence="3 10">Glutamate--cysteine ligase</fullName>
        <ecNumber evidence="3 10">6.3.2.2</ecNumber>
    </recommendedName>
    <alternativeName>
        <fullName evidence="9 10">Gamma-ECS</fullName>
    </alternativeName>
    <alternativeName>
        <fullName evidence="8 10">Gamma-glutamylcysteine synthetase</fullName>
    </alternativeName>
</protein>
<evidence type="ECO:0000256" key="5">
    <source>
        <dbReference type="ARBA" id="ARBA00022684"/>
    </source>
</evidence>
<evidence type="ECO:0000313" key="12">
    <source>
        <dbReference type="Proteomes" id="UP000887564"/>
    </source>
</evidence>
<accession>A0A914RQ76</accession>
<evidence type="ECO:0000256" key="10">
    <source>
        <dbReference type="RuleBase" id="RU367135"/>
    </source>
</evidence>
<dbReference type="Gene3D" id="3.30.590.50">
    <property type="match status" value="1"/>
</dbReference>
<evidence type="ECO:0000256" key="7">
    <source>
        <dbReference type="ARBA" id="ARBA00022840"/>
    </source>
</evidence>
<proteinExistence type="inferred from homology"/>
<dbReference type="GO" id="GO:0006750">
    <property type="term" value="P:glutathione biosynthetic process"/>
    <property type="evidence" value="ECO:0007669"/>
    <property type="project" value="UniProtKB-UniRule"/>
</dbReference>
<evidence type="ECO:0000256" key="2">
    <source>
        <dbReference type="ARBA" id="ARBA00008100"/>
    </source>
</evidence>
<keyword evidence="6 10" id="KW-0547">Nucleotide-binding</keyword>
<keyword evidence="11" id="KW-1133">Transmembrane helix</keyword>
<comment type="pathway">
    <text evidence="1 10">Sulfur metabolism; glutathione biosynthesis; glutathione from L-cysteine and L-glutamate: step 1/2.</text>
</comment>
<dbReference type="InterPro" id="IPR004308">
    <property type="entry name" value="GCS"/>
</dbReference>
<evidence type="ECO:0000256" key="3">
    <source>
        <dbReference type="ARBA" id="ARBA00012220"/>
    </source>
</evidence>
<organism evidence="12 13">
    <name type="scientific">Parascaris equorum</name>
    <name type="common">Equine roundworm</name>
    <dbReference type="NCBI Taxonomy" id="6256"/>
    <lineage>
        <taxon>Eukaryota</taxon>
        <taxon>Metazoa</taxon>
        <taxon>Ecdysozoa</taxon>
        <taxon>Nematoda</taxon>
        <taxon>Chromadorea</taxon>
        <taxon>Rhabditida</taxon>
        <taxon>Spirurina</taxon>
        <taxon>Ascaridomorpha</taxon>
        <taxon>Ascaridoidea</taxon>
        <taxon>Ascarididae</taxon>
        <taxon>Parascaris</taxon>
    </lineage>
</organism>
<evidence type="ECO:0000256" key="6">
    <source>
        <dbReference type="ARBA" id="ARBA00022741"/>
    </source>
</evidence>
<dbReference type="GO" id="GO:0005524">
    <property type="term" value="F:ATP binding"/>
    <property type="evidence" value="ECO:0007669"/>
    <property type="project" value="UniProtKB-UniRule"/>
</dbReference>
<keyword evidence="11" id="KW-0812">Transmembrane</keyword>
<reference evidence="13" key="1">
    <citation type="submission" date="2022-11" db="UniProtKB">
        <authorList>
            <consortium name="WormBaseParasite"/>
        </authorList>
    </citation>
    <scope>IDENTIFICATION</scope>
</reference>
<name>A0A914RQ76_PAREQ</name>
<keyword evidence="7 10" id="KW-0067">ATP-binding</keyword>
<dbReference type="AlphaFoldDB" id="A0A914RQ76"/>
<dbReference type="Pfam" id="PF03074">
    <property type="entry name" value="GCS"/>
    <property type="match status" value="1"/>
</dbReference>
<evidence type="ECO:0000256" key="9">
    <source>
        <dbReference type="ARBA" id="ARBA00032122"/>
    </source>
</evidence>
<dbReference type="EC" id="6.3.2.2" evidence="3 10"/>
<dbReference type="GO" id="GO:0017109">
    <property type="term" value="C:glutamate-cysteine ligase complex"/>
    <property type="evidence" value="ECO:0007669"/>
    <property type="project" value="TreeGrafter"/>
</dbReference>
<dbReference type="InterPro" id="IPR014746">
    <property type="entry name" value="Gln_synth/guanido_kin_cat_dom"/>
</dbReference>
<dbReference type="WBParaSite" id="PEQ_0000408401-mRNA-1">
    <property type="protein sequence ID" value="PEQ_0000408401-mRNA-1"/>
    <property type="gene ID" value="PEQ_0000408401"/>
</dbReference>
<keyword evidence="11" id="KW-0472">Membrane</keyword>
<evidence type="ECO:0000256" key="1">
    <source>
        <dbReference type="ARBA" id="ARBA00005006"/>
    </source>
</evidence>
<keyword evidence="5 10" id="KW-0317">Glutathione biosynthesis</keyword>
<dbReference type="FunFam" id="3.30.590.50:FF:000007">
    <property type="entry name" value="Glutamate--cysteine ligase"/>
    <property type="match status" value="1"/>
</dbReference>
<comment type="similarity">
    <text evidence="2 10">Belongs to the glutamate--cysteine ligase type 3 family.</text>
</comment>
<keyword evidence="12" id="KW-1185">Reference proteome</keyword>
<dbReference type="SUPFAM" id="SSF55931">
    <property type="entry name" value="Glutamine synthetase/guanido kinase"/>
    <property type="match status" value="1"/>
</dbReference>
<evidence type="ECO:0000256" key="11">
    <source>
        <dbReference type="SAM" id="Phobius"/>
    </source>
</evidence>
<dbReference type="GO" id="GO:0004357">
    <property type="term" value="F:glutamate-cysteine ligase activity"/>
    <property type="evidence" value="ECO:0007669"/>
    <property type="project" value="UniProtKB-UniRule"/>
</dbReference>